<protein>
    <submittedName>
        <fullName evidence="1">M6 metalloprotease</fullName>
    </submittedName>
</protein>
<keyword evidence="1" id="KW-0378">Hydrolase</keyword>
<dbReference type="AlphaFoldDB" id="A0A177D120"/>
<evidence type="ECO:0000313" key="1">
    <source>
        <dbReference type="EMBL" id="OAG13161.1"/>
    </source>
</evidence>
<sequence length="310" mass="34215">CRLPSTPDVYLSIGHGFPEYLSCVSSTGTMRAFMIFVDFADQPAGNDTTAGLYDFFFPNASTWYGTSSFGKLSIDAKADTSQFHRMPRTTSDYAWNRGITYEQHEAYIQDALASYVDATGEDPAPVDVLYVVATRNAPNITYSPTFMGNVTTRDGAFVAKKAVTVGYDAYKTWGFKLINHETGHVMCLADLYPASGAVGLYVGGFSIMGNINAVYPEYFAWDKWRLGWLENAQIECLTYERASTSFHTIYPVETQGTEIKLVVLKRNETQAMVLEVRSSGGVDNKGAEPGVVVYTIDTMVETLQGPIRVL</sequence>
<dbReference type="PANTHER" id="PTHR41775:SF1">
    <property type="entry name" value="PEPTIDASE M6-LIKE DOMAIN-CONTAINING PROTEIN"/>
    <property type="match status" value="1"/>
</dbReference>
<feature type="non-terminal residue" evidence="1">
    <location>
        <position position="310"/>
    </location>
</feature>
<feature type="non-terminal residue" evidence="1">
    <location>
        <position position="1"/>
    </location>
</feature>
<organism evidence="1 2">
    <name type="scientific">Paraphaeosphaeria sporulosa</name>
    <dbReference type="NCBI Taxonomy" id="1460663"/>
    <lineage>
        <taxon>Eukaryota</taxon>
        <taxon>Fungi</taxon>
        <taxon>Dikarya</taxon>
        <taxon>Ascomycota</taxon>
        <taxon>Pezizomycotina</taxon>
        <taxon>Dothideomycetes</taxon>
        <taxon>Pleosporomycetidae</taxon>
        <taxon>Pleosporales</taxon>
        <taxon>Massarineae</taxon>
        <taxon>Didymosphaeriaceae</taxon>
        <taxon>Paraphaeosphaeria</taxon>
    </lineage>
</organism>
<keyword evidence="1" id="KW-0645">Protease</keyword>
<accession>A0A177D120</accession>
<dbReference type="InterPro" id="IPR008757">
    <property type="entry name" value="Peptidase_M6-like_domain"/>
</dbReference>
<dbReference type="Proteomes" id="UP000077069">
    <property type="component" value="Unassembled WGS sequence"/>
</dbReference>
<dbReference type="PANTHER" id="PTHR41775">
    <property type="entry name" value="SECRETED PROTEIN-RELATED"/>
    <property type="match status" value="1"/>
</dbReference>
<gene>
    <name evidence="1" type="ORF">CC84DRAFT_1075152</name>
</gene>
<dbReference type="NCBIfam" id="TIGR03296">
    <property type="entry name" value="M6dom_TIGR03296"/>
    <property type="match status" value="1"/>
</dbReference>
<evidence type="ECO:0000313" key="2">
    <source>
        <dbReference type="Proteomes" id="UP000077069"/>
    </source>
</evidence>
<proteinExistence type="predicted"/>
<keyword evidence="2" id="KW-1185">Reference proteome</keyword>
<dbReference type="EMBL" id="KV441548">
    <property type="protein sequence ID" value="OAG13161.1"/>
    <property type="molecule type" value="Genomic_DNA"/>
</dbReference>
<dbReference type="GO" id="GO:0008237">
    <property type="term" value="F:metallopeptidase activity"/>
    <property type="evidence" value="ECO:0007669"/>
    <property type="project" value="UniProtKB-KW"/>
</dbReference>
<dbReference type="GO" id="GO:0006508">
    <property type="term" value="P:proteolysis"/>
    <property type="evidence" value="ECO:0007669"/>
    <property type="project" value="UniProtKB-KW"/>
</dbReference>
<dbReference type="GeneID" id="28757193"/>
<reference evidence="1 2" key="1">
    <citation type="submission" date="2016-05" db="EMBL/GenBank/DDBJ databases">
        <title>Comparative analysis of secretome profiles of manganese(II)-oxidizing ascomycete fungi.</title>
        <authorList>
            <consortium name="DOE Joint Genome Institute"/>
            <person name="Zeiner C.A."/>
            <person name="Purvine S.O."/>
            <person name="Zink E.M."/>
            <person name="Wu S."/>
            <person name="Pasa-Tolic L."/>
            <person name="Chaput D.L."/>
            <person name="Haridas S."/>
            <person name="Grigoriev I.V."/>
            <person name="Santelli C.M."/>
            <person name="Hansel C.M."/>
        </authorList>
    </citation>
    <scope>NUCLEOTIDE SEQUENCE [LARGE SCALE GENOMIC DNA]</scope>
    <source>
        <strain evidence="1 2">AP3s5-JAC2a</strain>
    </source>
</reference>
<keyword evidence="1" id="KW-0482">Metalloprotease</keyword>
<name>A0A177D120_9PLEO</name>
<dbReference type="InParanoid" id="A0A177D120"/>
<dbReference type="RefSeq" id="XP_018043526.1">
    <property type="nucleotide sequence ID" value="XM_018173707.1"/>
</dbReference>
<dbReference type="OrthoDB" id="3941110at2759"/>